<dbReference type="PANTHER" id="PTHR30419">
    <property type="entry name" value="HTH-TYPE TRANSCRIPTIONAL REGULATOR YBHD"/>
    <property type="match status" value="1"/>
</dbReference>
<name>A0A2H6C504_TETHA</name>
<proteinExistence type="inferred from homology"/>
<dbReference type="Gene3D" id="1.10.10.10">
    <property type="entry name" value="Winged helix-like DNA-binding domain superfamily/Winged helix DNA-binding domain"/>
    <property type="match status" value="1"/>
</dbReference>
<evidence type="ECO:0000313" key="5">
    <source>
        <dbReference type="EMBL" id="GBD67599.1"/>
    </source>
</evidence>
<dbReference type="SUPFAM" id="SSF46785">
    <property type="entry name" value="Winged helix' DNA-binding domain"/>
    <property type="match status" value="1"/>
</dbReference>
<dbReference type="GeneID" id="64055240"/>
<dbReference type="AlphaFoldDB" id="A0A2H6C504"/>
<dbReference type="EMBL" id="BDEC01000013">
    <property type="protein sequence ID" value="GBD67599.1"/>
    <property type="molecule type" value="Genomic_DNA"/>
</dbReference>
<keyword evidence="2" id="KW-0805">Transcription regulation</keyword>
<evidence type="ECO:0000313" key="6">
    <source>
        <dbReference type="Proteomes" id="UP000236214"/>
    </source>
</evidence>
<comment type="caution">
    <text evidence="5">The sequence shown here is derived from an EMBL/GenBank/DDBJ whole genome shotgun (WGS) entry which is preliminary data.</text>
</comment>
<dbReference type="Pfam" id="PF03466">
    <property type="entry name" value="LysR_substrate"/>
    <property type="match status" value="1"/>
</dbReference>
<dbReference type="Gene3D" id="3.40.190.290">
    <property type="match status" value="1"/>
</dbReference>
<dbReference type="GO" id="GO:0003700">
    <property type="term" value="F:DNA-binding transcription factor activity"/>
    <property type="evidence" value="ECO:0007669"/>
    <property type="project" value="InterPro"/>
</dbReference>
<comment type="similarity">
    <text evidence="1">Belongs to the LysR transcriptional regulatory family.</text>
</comment>
<dbReference type="PROSITE" id="PS50931">
    <property type="entry name" value="HTH_LYSR"/>
    <property type="match status" value="1"/>
</dbReference>
<accession>A0A2H6C504</accession>
<gene>
    <name evidence="5" type="ORF">TEHN7118_0405</name>
</gene>
<evidence type="ECO:0000256" key="2">
    <source>
        <dbReference type="ARBA" id="ARBA00023015"/>
    </source>
</evidence>
<dbReference type="InterPro" id="IPR036388">
    <property type="entry name" value="WH-like_DNA-bd_sf"/>
</dbReference>
<organism evidence="5 6">
    <name type="scientific">Tetragenococcus halophilus subsp. halophilus</name>
    <dbReference type="NCBI Taxonomy" id="1513897"/>
    <lineage>
        <taxon>Bacteria</taxon>
        <taxon>Bacillati</taxon>
        <taxon>Bacillota</taxon>
        <taxon>Bacilli</taxon>
        <taxon>Lactobacillales</taxon>
        <taxon>Enterococcaceae</taxon>
        <taxon>Tetragenococcus</taxon>
    </lineage>
</organism>
<dbReference type="Pfam" id="PF00126">
    <property type="entry name" value="HTH_1"/>
    <property type="match status" value="1"/>
</dbReference>
<evidence type="ECO:0000256" key="1">
    <source>
        <dbReference type="ARBA" id="ARBA00009437"/>
    </source>
</evidence>
<dbReference type="InterPro" id="IPR005119">
    <property type="entry name" value="LysR_subst-bd"/>
</dbReference>
<dbReference type="InterPro" id="IPR000847">
    <property type="entry name" value="LysR_HTH_N"/>
</dbReference>
<dbReference type="GO" id="GO:0005829">
    <property type="term" value="C:cytosol"/>
    <property type="evidence" value="ECO:0007669"/>
    <property type="project" value="TreeGrafter"/>
</dbReference>
<dbReference type="RefSeq" id="WP_014125882.1">
    <property type="nucleotide sequence ID" value="NZ_BAABQP010000028.1"/>
</dbReference>
<sequence length="298" mass="33663">MKIQDLVYFKHLVESSSFTKTAEAFYVSQPSISLSLKRLENEFNTKLITRDRSKRSFHLEAAGEILYKNSGKVIDLLTATKKEMANIETNTVQLGFLPTIGGAYLSDLLPSMNQFIANLQLVEEESSKIMMDLLHENKLSIAISGSDSPNVEETWLEQYLIDERPLQVCVAPNHPLAKESLVTAEMLSDYSFISLDEEYTHYAIFDHWAKNNQINSKQISYTKEIQTAGSFIASGISVGIMVDLLVKNRTDIISLPLENAPKFYINLIINKNAAINPLQKEFNQKLLDIAMQQSEEAF</sequence>
<dbReference type="GO" id="GO:0003677">
    <property type="term" value="F:DNA binding"/>
    <property type="evidence" value="ECO:0007669"/>
    <property type="project" value="UniProtKB-KW"/>
</dbReference>
<reference evidence="5 6" key="1">
    <citation type="submission" date="2016-05" db="EMBL/GenBank/DDBJ databases">
        <title>Whole genome sequencing of Tetragenococcus halophilus subsp. halophilus NISL 7118.</title>
        <authorList>
            <person name="Shiwa Y."/>
            <person name="Nishimura I."/>
            <person name="Yoshikawa H."/>
            <person name="Koyama Y."/>
            <person name="Oguma T."/>
        </authorList>
    </citation>
    <scope>NUCLEOTIDE SEQUENCE [LARGE SCALE GENOMIC DNA]</scope>
    <source>
        <strain evidence="5 6">NISL 7118</strain>
    </source>
</reference>
<dbReference type="InterPro" id="IPR036390">
    <property type="entry name" value="WH_DNA-bd_sf"/>
</dbReference>
<keyword evidence="3" id="KW-0238">DNA-binding</keyword>
<dbReference type="PRINTS" id="PR00039">
    <property type="entry name" value="HTHLYSR"/>
</dbReference>
<dbReference type="Proteomes" id="UP000236214">
    <property type="component" value="Unassembled WGS sequence"/>
</dbReference>
<evidence type="ECO:0000256" key="4">
    <source>
        <dbReference type="ARBA" id="ARBA00023163"/>
    </source>
</evidence>
<protein>
    <submittedName>
        <fullName evidence="5">Putative LysR family transcriptional regulator</fullName>
    </submittedName>
</protein>
<keyword evidence="4" id="KW-0804">Transcription</keyword>
<evidence type="ECO:0000256" key="3">
    <source>
        <dbReference type="ARBA" id="ARBA00023125"/>
    </source>
</evidence>
<keyword evidence="6" id="KW-1185">Reference proteome</keyword>
<dbReference type="InterPro" id="IPR050950">
    <property type="entry name" value="HTH-type_LysR_regulators"/>
</dbReference>
<dbReference type="SUPFAM" id="SSF53850">
    <property type="entry name" value="Periplasmic binding protein-like II"/>
    <property type="match status" value="1"/>
</dbReference>